<name>A0ABP0NQN0_9DINO</name>
<evidence type="ECO:0000313" key="1">
    <source>
        <dbReference type="EMBL" id="CAK9064749.1"/>
    </source>
</evidence>
<reference evidence="1 2" key="1">
    <citation type="submission" date="2024-02" db="EMBL/GenBank/DDBJ databases">
        <authorList>
            <person name="Chen Y."/>
            <person name="Shah S."/>
            <person name="Dougan E. K."/>
            <person name="Thang M."/>
            <person name="Chan C."/>
        </authorList>
    </citation>
    <scope>NUCLEOTIDE SEQUENCE [LARGE SCALE GENOMIC DNA]</scope>
</reference>
<dbReference type="Proteomes" id="UP001642484">
    <property type="component" value="Unassembled WGS sequence"/>
</dbReference>
<evidence type="ECO:0000313" key="2">
    <source>
        <dbReference type="Proteomes" id="UP001642484"/>
    </source>
</evidence>
<keyword evidence="2" id="KW-1185">Reference proteome</keyword>
<accession>A0ABP0NQN0</accession>
<gene>
    <name evidence="1" type="ORF">CCMP2556_LOCUS31817</name>
</gene>
<sequence>MFFQAMVVVAGVVRLHISLKSIATSLRAAPWSADRVQFFPVHPMTSNLSLGALNVAARSQTGGCLKSDSPSRCRSTCRREQLDQLVDEVCHAGSSAYREIAHPAHLAFNGLTDHWQESLGPAAFRASRSAFILTRIRMMSIGLATF</sequence>
<evidence type="ECO:0008006" key="3">
    <source>
        <dbReference type="Google" id="ProtNLM"/>
    </source>
</evidence>
<comment type="caution">
    <text evidence="1">The sequence shown here is derived from an EMBL/GenBank/DDBJ whole genome shotgun (WGS) entry which is preliminary data.</text>
</comment>
<organism evidence="1 2">
    <name type="scientific">Durusdinium trenchii</name>
    <dbReference type="NCBI Taxonomy" id="1381693"/>
    <lineage>
        <taxon>Eukaryota</taxon>
        <taxon>Sar</taxon>
        <taxon>Alveolata</taxon>
        <taxon>Dinophyceae</taxon>
        <taxon>Suessiales</taxon>
        <taxon>Symbiodiniaceae</taxon>
        <taxon>Durusdinium</taxon>
    </lineage>
</organism>
<dbReference type="EMBL" id="CAXAMN010021945">
    <property type="protein sequence ID" value="CAK9064749.1"/>
    <property type="molecule type" value="Genomic_DNA"/>
</dbReference>
<protein>
    <recommendedName>
        <fullName evidence="3">Secreted protein</fullName>
    </recommendedName>
</protein>
<proteinExistence type="predicted"/>